<comment type="caution">
    <text evidence="2">The sequence shown here is derived from an EMBL/GenBank/DDBJ whole genome shotgun (WGS) entry which is preliminary data.</text>
</comment>
<organism evidence="2 3">
    <name type="scientific">Pseudomonas turukhanskensis</name>
    <dbReference type="NCBI Taxonomy" id="1806536"/>
    <lineage>
        <taxon>Bacteria</taxon>
        <taxon>Pseudomonadati</taxon>
        <taxon>Pseudomonadota</taxon>
        <taxon>Gammaproteobacteria</taxon>
        <taxon>Pseudomonadales</taxon>
        <taxon>Pseudomonadaceae</taxon>
        <taxon>Pseudomonas</taxon>
    </lineage>
</organism>
<accession>A0A9W6K766</accession>
<protein>
    <submittedName>
        <fullName evidence="2">Membrane protein</fullName>
    </submittedName>
</protein>
<evidence type="ECO:0000256" key="1">
    <source>
        <dbReference type="SAM" id="SignalP"/>
    </source>
</evidence>
<proteinExistence type="predicted"/>
<name>A0A9W6K766_9PSED</name>
<dbReference type="Proteomes" id="UP001143328">
    <property type="component" value="Unassembled WGS sequence"/>
</dbReference>
<evidence type="ECO:0000313" key="2">
    <source>
        <dbReference type="EMBL" id="GLK89279.1"/>
    </source>
</evidence>
<evidence type="ECO:0000313" key="3">
    <source>
        <dbReference type="Proteomes" id="UP001143328"/>
    </source>
</evidence>
<dbReference type="EMBL" id="BSFN01000005">
    <property type="protein sequence ID" value="GLK89279.1"/>
    <property type="molecule type" value="Genomic_DNA"/>
</dbReference>
<feature type="signal peptide" evidence="1">
    <location>
        <begin position="1"/>
        <end position="17"/>
    </location>
</feature>
<keyword evidence="3" id="KW-1185">Reference proteome</keyword>
<reference evidence="2" key="2">
    <citation type="submission" date="2023-01" db="EMBL/GenBank/DDBJ databases">
        <authorList>
            <person name="Sun Q."/>
            <person name="Evtushenko L."/>
        </authorList>
    </citation>
    <scope>NUCLEOTIDE SEQUENCE</scope>
    <source>
        <strain evidence="2">VKM B-2935</strain>
    </source>
</reference>
<keyword evidence="1" id="KW-0732">Signal</keyword>
<gene>
    <name evidence="2" type="ORF">GCM10017655_23410</name>
</gene>
<dbReference type="AlphaFoldDB" id="A0A9W6K766"/>
<feature type="chain" id="PRO_5040800060" evidence="1">
    <location>
        <begin position="18"/>
        <end position="160"/>
    </location>
</feature>
<sequence length="160" mass="17910">MCLVLLTLSAQMVSAGALYGINHTHWAINRFSVDGNPAIDVVGPYQRGGGGWGYTAPERWTPGMTVRVDWETGVAYSKDFPGFRDWLKYLEWEERVDAQTRKHSKLIAVPDYTGQDVCGMTVHFLPCEELQVTTSCFAYGNPHYPIKTPLELPEPTSCPQ</sequence>
<dbReference type="InterPro" id="IPR021733">
    <property type="entry name" value="DUF3304"/>
</dbReference>
<reference evidence="2" key="1">
    <citation type="journal article" date="2014" name="Int. J. Syst. Evol. Microbiol.">
        <title>Complete genome sequence of Corynebacterium casei LMG S-19264T (=DSM 44701T), isolated from a smear-ripened cheese.</title>
        <authorList>
            <consortium name="US DOE Joint Genome Institute (JGI-PGF)"/>
            <person name="Walter F."/>
            <person name="Albersmeier A."/>
            <person name="Kalinowski J."/>
            <person name="Ruckert C."/>
        </authorList>
    </citation>
    <scope>NUCLEOTIDE SEQUENCE</scope>
    <source>
        <strain evidence="2">VKM B-2935</strain>
    </source>
</reference>
<dbReference type="Pfam" id="PF11745">
    <property type="entry name" value="DUF3304"/>
    <property type="match status" value="1"/>
</dbReference>